<evidence type="ECO:0000256" key="4">
    <source>
        <dbReference type="ARBA" id="ARBA00022989"/>
    </source>
</evidence>
<dbReference type="InterPro" id="IPR010580">
    <property type="entry name" value="ER_stress-assoc"/>
</dbReference>
<evidence type="ECO:0000313" key="9">
    <source>
        <dbReference type="Proteomes" id="UP000013776"/>
    </source>
</evidence>
<feature type="transmembrane region" description="Helical" evidence="6">
    <location>
        <begin position="48"/>
        <end position="66"/>
    </location>
</feature>
<keyword evidence="5 6" id="KW-0472">Membrane</keyword>
<evidence type="ECO:0000313" key="8">
    <source>
        <dbReference type="EMBL" id="CCG82847.1"/>
    </source>
</evidence>
<evidence type="ECO:0000256" key="5">
    <source>
        <dbReference type="ARBA" id="ARBA00023136"/>
    </source>
</evidence>
<dbReference type="EMBL" id="CAHR02000105">
    <property type="protein sequence ID" value="CCG82847.1"/>
    <property type="molecule type" value="Genomic_DNA"/>
</dbReference>
<proteinExistence type="inferred from homology"/>
<comment type="subcellular location">
    <subcellularLocation>
        <location evidence="6">Membrane</location>
        <topology evidence="6">Single-pass membrane protein</topology>
    </subcellularLocation>
    <subcellularLocation>
        <location evidence="6">Endoplasmic reticulum membrane</location>
        <topology evidence="6">Single-pass membrane protein</topology>
    </subcellularLocation>
</comment>
<dbReference type="OrthoDB" id="16679at2759"/>
<comment type="similarity">
    <text evidence="1 6">Belongs to the RAMP4 family.</text>
</comment>
<sequence length="70" mass="7620">MSGKVQSPKQRKANEAFAKKEDAKRGKPASTRQSKSKAAVKRTTSQKLVIGLIGTLIFGGLLYEILKIFA</sequence>
<feature type="region of interest" description="Disordered" evidence="7">
    <location>
        <begin position="1"/>
        <end position="38"/>
    </location>
</feature>
<accession>R4XHF6</accession>
<feature type="compositionally biased region" description="Basic and acidic residues" evidence="7">
    <location>
        <begin position="12"/>
        <end position="25"/>
    </location>
</feature>
<comment type="function">
    <text evidence="6">Interacts with target proteins during translocation into the lumen of the endoplasmic reticulum. Protects unfolded target proteins against degradation and facilitate correct glycosylation.</text>
</comment>
<keyword evidence="2 6" id="KW-0812">Transmembrane</keyword>
<evidence type="ECO:0000256" key="6">
    <source>
        <dbReference type="RuleBase" id="RU364120"/>
    </source>
</evidence>
<evidence type="ECO:0000256" key="3">
    <source>
        <dbReference type="ARBA" id="ARBA00022824"/>
    </source>
</evidence>
<dbReference type="GO" id="GO:0005789">
    <property type="term" value="C:endoplasmic reticulum membrane"/>
    <property type="evidence" value="ECO:0007669"/>
    <property type="project" value="UniProtKB-SubCell"/>
</dbReference>
<evidence type="ECO:0000256" key="7">
    <source>
        <dbReference type="SAM" id="MobiDB-lite"/>
    </source>
</evidence>
<keyword evidence="3 6" id="KW-0256">Endoplasmic reticulum</keyword>
<comment type="caution">
    <text evidence="8">The sequence shown here is derived from an EMBL/GenBank/DDBJ whole genome shotgun (WGS) entry which is preliminary data.</text>
</comment>
<keyword evidence="4 6" id="KW-1133">Transmembrane helix</keyword>
<dbReference type="Proteomes" id="UP000013776">
    <property type="component" value="Unassembled WGS sequence"/>
</dbReference>
<organism evidence="8 9">
    <name type="scientific">Taphrina deformans (strain PYCC 5710 / ATCC 11124 / CBS 356.35 / IMI 108563 / JCM 9778 / NBRC 8474)</name>
    <name type="common">Peach leaf curl fungus</name>
    <name type="synonym">Lalaria deformans</name>
    <dbReference type="NCBI Taxonomy" id="1097556"/>
    <lineage>
        <taxon>Eukaryota</taxon>
        <taxon>Fungi</taxon>
        <taxon>Dikarya</taxon>
        <taxon>Ascomycota</taxon>
        <taxon>Taphrinomycotina</taxon>
        <taxon>Taphrinomycetes</taxon>
        <taxon>Taphrinales</taxon>
        <taxon>Taphrinaceae</taxon>
        <taxon>Taphrina</taxon>
    </lineage>
</organism>
<dbReference type="Pfam" id="PF06624">
    <property type="entry name" value="RAMP4"/>
    <property type="match status" value="1"/>
</dbReference>
<gene>
    <name evidence="8" type="ORF">TAPDE_002657</name>
</gene>
<evidence type="ECO:0000256" key="1">
    <source>
        <dbReference type="ARBA" id="ARBA00005500"/>
    </source>
</evidence>
<dbReference type="AlphaFoldDB" id="R4XHF6"/>
<protein>
    <recommendedName>
        <fullName evidence="6">Stress-associated endoplasmic reticulum protein</fullName>
    </recommendedName>
</protein>
<dbReference type="VEuPathDB" id="FungiDB:TAPDE_002657"/>
<reference evidence="8 9" key="1">
    <citation type="journal article" date="2013" name="MBio">
        <title>Genome sequencing of the plant pathogen Taphrina deformans, the causal agent of peach leaf curl.</title>
        <authorList>
            <person name="Cisse O.H."/>
            <person name="Almeida J.M.G.C.F."/>
            <person name="Fonseca A."/>
            <person name="Kumar A.A."/>
            <person name="Salojaervi J."/>
            <person name="Overmyer K."/>
            <person name="Hauser P.M."/>
            <person name="Pagni M."/>
        </authorList>
    </citation>
    <scope>NUCLEOTIDE SEQUENCE [LARGE SCALE GENOMIC DNA]</scope>
    <source>
        <strain evidence="9">PYCC 5710 / ATCC 11124 / CBS 356.35 / IMI 108563 / JCM 9778 / NBRC 8474</strain>
    </source>
</reference>
<keyword evidence="9" id="KW-1185">Reference proteome</keyword>
<name>R4XHF6_TAPDE</name>
<evidence type="ECO:0000256" key="2">
    <source>
        <dbReference type="ARBA" id="ARBA00022692"/>
    </source>
</evidence>